<evidence type="ECO:0000313" key="1">
    <source>
        <dbReference type="EMBL" id="KAJ8686088.1"/>
    </source>
</evidence>
<accession>A0ACC2PSK9</accession>
<dbReference type="EMBL" id="CM056741">
    <property type="protein sequence ID" value="KAJ8686088.1"/>
    <property type="molecule type" value="Genomic_DNA"/>
</dbReference>
<keyword evidence="2" id="KW-1185">Reference proteome</keyword>
<name>A0ACC2PSK9_9HYME</name>
<dbReference type="Proteomes" id="UP001239111">
    <property type="component" value="Chromosome 1"/>
</dbReference>
<gene>
    <name evidence="1" type="ORF">QAD02_021882</name>
</gene>
<proteinExistence type="predicted"/>
<evidence type="ECO:0000313" key="2">
    <source>
        <dbReference type="Proteomes" id="UP001239111"/>
    </source>
</evidence>
<organism evidence="1 2">
    <name type="scientific">Eretmocerus hayati</name>
    <dbReference type="NCBI Taxonomy" id="131215"/>
    <lineage>
        <taxon>Eukaryota</taxon>
        <taxon>Metazoa</taxon>
        <taxon>Ecdysozoa</taxon>
        <taxon>Arthropoda</taxon>
        <taxon>Hexapoda</taxon>
        <taxon>Insecta</taxon>
        <taxon>Pterygota</taxon>
        <taxon>Neoptera</taxon>
        <taxon>Endopterygota</taxon>
        <taxon>Hymenoptera</taxon>
        <taxon>Apocrita</taxon>
        <taxon>Proctotrupomorpha</taxon>
        <taxon>Chalcidoidea</taxon>
        <taxon>Aphelinidae</taxon>
        <taxon>Aphelininae</taxon>
        <taxon>Eretmocerus</taxon>
    </lineage>
</organism>
<comment type="caution">
    <text evidence="1">The sequence shown here is derived from an EMBL/GenBank/DDBJ whole genome shotgun (WGS) entry which is preliminary data.</text>
</comment>
<protein>
    <submittedName>
        <fullName evidence="1">Uncharacterized protein</fullName>
    </submittedName>
</protein>
<sequence length="582" mass="64093">MNAGAPRVLVSPREALENITNTVATSSRPILIELGPDLHSEEINKLIQNQPRFNSGAPNIIEVSRPAVLTAAGVSSEPETAQSPAGVTAPGVSSQSGTTQFPTVVAAASVSSQPETTRFPTVDAAASVSLEPESAQSPTILAVAIVSSEPESVQSSIAGTSTPTRQAENSQAAAPTATRIIRCLPREDSCFSFVGRFAKKNFTPAENALHQLFQNYDGQMLLKAYEEDKASRRACLEHGSRTPPSENFDFSKYACIVLKHLIYQNGFNYSLGDETMTKYAILSMHYLKPDVKVNEKEELDLLSEWYVRGYREDTKPVSAKGHLPSALRNTTREARKHYGKVGRQPRNSTSTSSNTSMRQVNGNIDEDFIKDWTLDSKARYKEALTMTIDEIYGKYDDYAERNGYKLILADYGDVFPDSASALTSKWPSIANKIIRIAELYKIPGNSIDRILAMNPERKTSAHVESLALASISPLLVSFAKTKKTIGRTWRPIEEEISTSFLLQVPELGELAKKRQDLEDMMNLDKEPVQPYAIMCGPLHSAQFSFAVVNGTMYSMGSPLEAIDFCFKTTTVLRIPFCKVSFD</sequence>
<reference evidence="1" key="1">
    <citation type="submission" date="2023-04" db="EMBL/GenBank/DDBJ databases">
        <title>A chromosome-level genome assembly of the parasitoid wasp Eretmocerus hayati.</title>
        <authorList>
            <person name="Zhong Y."/>
            <person name="Liu S."/>
            <person name="Liu Y."/>
        </authorList>
    </citation>
    <scope>NUCLEOTIDE SEQUENCE</scope>
    <source>
        <strain evidence="1">ZJU_SS_LIU_2023</strain>
    </source>
</reference>